<dbReference type="EMBL" id="CVRL01000014">
    <property type="protein sequence ID" value="CRL10742.1"/>
    <property type="molecule type" value="Genomic_DNA"/>
</dbReference>
<accession>A0A0H5D0I2</accession>
<feature type="transmembrane region" description="Helical" evidence="4">
    <location>
        <begin position="218"/>
        <end position="236"/>
    </location>
</feature>
<dbReference type="Proteomes" id="UP000043764">
    <property type="component" value="Unassembled WGS sequence"/>
</dbReference>
<feature type="transmembrane region" description="Helical" evidence="4">
    <location>
        <begin position="20"/>
        <end position="40"/>
    </location>
</feature>
<dbReference type="Pfam" id="PF07690">
    <property type="entry name" value="MFS_1"/>
    <property type="match status" value="1"/>
</dbReference>
<dbReference type="SUPFAM" id="SSF103473">
    <property type="entry name" value="MFS general substrate transporter"/>
    <property type="match status" value="1"/>
</dbReference>
<name>A0A0H5D0I2_9RHOB</name>
<keyword evidence="3 4" id="KW-0472">Membrane</keyword>
<dbReference type="InterPro" id="IPR011701">
    <property type="entry name" value="MFS"/>
</dbReference>
<evidence type="ECO:0000313" key="6">
    <source>
        <dbReference type="Proteomes" id="UP000043764"/>
    </source>
</evidence>
<sequence length="395" mass="40558">MAALAATKLADGLIDPKLVLAWLLNAIGAPGFLIGILVPVREAGSLLPQLALARHIERRRIRKPFWAGGSAIQGMAALGIAAAAIALPGTAAGWVILGLLAVLAVARAACSSSYKDILARTVPKGRRGSVSGTAGTIGAGGVLVFALCLGADILPRTTGSISVVIAFAGLLWIGAAFIFLRLDEPEADPDPDSDFQLEELVKPLQQDDEFRTYIGTRALMISTALAPPFLVMLGGQSSETGVANLGMLMLASSIAAITSSYIWGRFSDRSSRKTLMTSGALCAAVLGLAAALGGLGDNPISSWVLASLLFLAQLAYQGARAGRKTHLTDMDTHGHTSLYTALSNSMIGVLLLCGGAFGWLADAFGPALVLAVLASMAGAGAVLGARLSEVQDDPS</sequence>
<evidence type="ECO:0000256" key="2">
    <source>
        <dbReference type="ARBA" id="ARBA00022989"/>
    </source>
</evidence>
<dbReference type="STRING" id="481446.NIT7645_02301"/>
<dbReference type="PANTHER" id="PTHR23526">
    <property type="entry name" value="INTEGRAL MEMBRANE TRANSPORT PROTEIN-RELATED"/>
    <property type="match status" value="1"/>
</dbReference>
<reference evidence="6" key="1">
    <citation type="submission" date="2015-05" db="EMBL/GenBank/DDBJ databases">
        <authorList>
            <person name="Rodrigo-Torres Lidia"/>
            <person name="Arahal R.David."/>
        </authorList>
    </citation>
    <scope>NUCLEOTIDE SEQUENCE [LARGE SCALE GENOMIC DNA]</scope>
    <source>
        <strain evidence="6">CECT 7321</strain>
    </source>
</reference>
<evidence type="ECO:0000256" key="4">
    <source>
        <dbReference type="SAM" id="Phobius"/>
    </source>
</evidence>
<feature type="transmembrane region" description="Helical" evidence="4">
    <location>
        <begin position="64"/>
        <end position="85"/>
    </location>
</feature>
<gene>
    <name evidence="5" type="ORF">NIT7321_01590</name>
</gene>
<dbReference type="AlphaFoldDB" id="A0A0H5D0I2"/>
<feature type="transmembrane region" description="Helical" evidence="4">
    <location>
        <begin position="367"/>
        <end position="387"/>
    </location>
</feature>
<keyword evidence="1 4" id="KW-0812">Transmembrane</keyword>
<feature type="transmembrane region" description="Helical" evidence="4">
    <location>
        <begin position="130"/>
        <end position="154"/>
    </location>
</feature>
<feature type="transmembrane region" description="Helical" evidence="4">
    <location>
        <begin position="160"/>
        <end position="180"/>
    </location>
</feature>
<keyword evidence="6" id="KW-1185">Reference proteome</keyword>
<feature type="transmembrane region" description="Helical" evidence="4">
    <location>
        <begin position="91"/>
        <end position="110"/>
    </location>
</feature>
<proteinExistence type="predicted"/>
<feature type="transmembrane region" description="Helical" evidence="4">
    <location>
        <begin position="300"/>
        <end position="316"/>
    </location>
</feature>
<dbReference type="InterPro" id="IPR052528">
    <property type="entry name" value="Sugar_transport-like"/>
</dbReference>
<dbReference type="GO" id="GO:0022857">
    <property type="term" value="F:transmembrane transporter activity"/>
    <property type="evidence" value="ECO:0007669"/>
    <property type="project" value="InterPro"/>
</dbReference>
<feature type="transmembrane region" description="Helical" evidence="4">
    <location>
        <begin position="242"/>
        <end position="263"/>
    </location>
</feature>
<dbReference type="Gene3D" id="1.20.1250.20">
    <property type="entry name" value="MFS general substrate transporter like domains"/>
    <property type="match status" value="1"/>
</dbReference>
<feature type="transmembrane region" description="Helical" evidence="4">
    <location>
        <begin position="337"/>
        <end position="361"/>
    </location>
</feature>
<keyword evidence="2 4" id="KW-1133">Transmembrane helix</keyword>
<dbReference type="InterPro" id="IPR036259">
    <property type="entry name" value="MFS_trans_sf"/>
</dbReference>
<dbReference type="PANTHER" id="PTHR23526:SF2">
    <property type="entry name" value="MAJOR FACILITATOR SUPERFAMILY (MFS) PROFILE DOMAIN-CONTAINING PROTEIN"/>
    <property type="match status" value="1"/>
</dbReference>
<protein>
    <submittedName>
        <fullName evidence="5">Major Facilitator Superfamily protein</fullName>
    </submittedName>
</protein>
<evidence type="ECO:0000313" key="5">
    <source>
        <dbReference type="EMBL" id="CRL10742.1"/>
    </source>
</evidence>
<evidence type="ECO:0000256" key="1">
    <source>
        <dbReference type="ARBA" id="ARBA00022692"/>
    </source>
</evidence>
<feature type="transmembrane region" description="Helical" evidence="4">
    <location>
        <begin position="275"/>
        <end position="294"/>
    </location>
</feature>
<evidence type="ECO:0000256" key="3">
    <source>
        <dbReference type="ARBA" id="ARBA00023136"/>
    </source>
</evidence>
<organism evidence="5 6">
    <name type="scientific">Phaeobacter italicus</name>
    <dbReference type="NCBI Taxonomy" id="481446"/>
    <lineage>
        <taxon>Bacteria</taxon>
        <taxon>Pseudomonadati</taxon>
        <taxon>Pseudomonadota</taxon>
        <taxon>Alphaproteobacteria</taxon>
        <taxon>Rhodobacterales</taxon>
        <taxon>Roseobacteraceae</taxon>
        <taxon>Phaeobacter</taxon>
    </lineage>
</organism>